<dbReference type="InterPro" id="IPR025381">
    <property type="entry name" value="DUF4296"/>
</dbReference>
<dbReference type="PROSITE" id="PS51257">
    <property type="entry name" value="PROKAR_LIPOPROTEIN"/>
    <property type="match status" value="1"/>
</dbReference>
<name>A0A1A9HZJ2_9BACT</name>
<dbReference type="AlphaFoldDB" id="A0A1A9HZJ2"/>
<dbReference type="KEGG" id="nia:A8C56_01820"/>
<organism evidence="3 4">
    <name type="scientific">Niabella ginsenosidivorans</name>
    <dbReference type="NCBI Taxonomy" id="1176587"/>
    <lineage>
        <taxon>Bacteria</taxon>
        <taxon>Pseudomonadati</taxon>
        <taxon>Bacteroidota</taxon>
        <taxon>Chitinophagia</taxon>
        <taxon>Chitinophagales</taxon>
        <taxon>Chitinophagaceae</taxon>
        <taxon>Niabella</taxon>
    </lineage>
</organism>
<keyword evidence="4" id="KW-1185">Reference proteome</keyword>
<protein>
    <recommendedName>
        <fullName evidence="2">DUF4296 domain-containing protein</fullName>
    </recommendedName>
</protein>
<dbReference type="EMBL" id="CP015772">
    <property type="protein sequence ID" value="ANH79881.1"/>
    <property type="molecule type" value="Genomic_DNA"/>
</dbReference>
<feature type="domain" description="DUF4296" evidence="2">
    <location>
        <begin position="20"/>
        <end position="106"/>
    </location>
</feature>
<reference evidence="3 4" key="1">
    <citation type="submission" date="2016-05" db="EMBL/GenBank/DDBJ databases">
        <title>Niabella ginsenosidivorans BS26 whole genome sequencing.</title>
        <authorList>
            <person name="Im W.T."/>
            <person name="Siddiqi M.Z."/>
        </authorList>
    </citation>
    <scope>NUCLEOTIDE SEQUENCE [LARGE SCALE GENOMIC DNA]</scope>
    <source>
        <strain evidence="3 4">BS26</strain>
    </source>
</reference>
<accession>A0A1A9HZJ2</accession>
<feature type="region of interest" description="Disordered" evidence="1">
    <location>
        <begin position="106"/>
        <end position="139"/>
    </location>
</feature>
<dbReference type="Proteomes" id="UP000077667">
    <property type="component" value="Chromosome"/>
</dbReference>
<evidence type="ECO:0000256" key="1">
    <source>
        <dbReference type="SAM" id="MobiDB-lite"/>
    </source>
</evidence>
<sequence length="139" mass="15745">MKKILLSAICFLLVAACGRPKGVLSEEKMEAVLWDIAKGSEFVNSYVYYRYPQLNHAAINQEVLRKIFTLHNITKEQFDKSLDYYQRKPDVFAALLDSINVQQTRKKLPPGEAKAFDSARAAQPDPSIKPGLPSRIHPQ</sequence>
<evidence type="ECO:0000313" key="4">
    <source>
        <dbReference type="Proteomes" id="UP000077667"/>
    </source>
</evidence>
<evidence type="ECO:0000259" key="2">
    <source>
        <dbReference type="Pfam" id="PF14129"/>
    </source>
</evidence>
<proteinExistence type="predicted"/>
<dbReference type="Pfam" id="PF14129">
    <property type="entry name" value="DUF4296"/>
    <property type="match status" value="1"/>
</dbReference>
<dbReference type="RefSeq" id="WP_067751261.1">
    <property type="nucleotide sequence ID" value="NZ_CP015772.1"/>
</dbReference>
<dbReference type="OrthoDB" id="672534at2"/>
<dbReference type="STRING" id="1176587.A8C56_01820"/>
<evidence type="ECO:0000313" key="3">
    <source>
        <dbReference type="EMBL" id="ANH79881.1"/>
    </source>
</evidence>
<gene>
    <name evidence="3" type="ORF">A8C56_01820</name>
</gene>